<proteinExistence type="predicted"/>
<protein>
    <submittedName>
        <fullName evidence="1">Uncharacterized protein</fullName>
    </submittedName>
</protein>
<reference evidence="1" key="2">
    <citation type="journal article" date="2015" name="Data Brief">
        <title>Shoot transcriptome of the giant reed, Arundo donax.</title>
        <authorList>
            <person name="Barrero R.A."/>
            <person name="Guerrero F.D."/>
            <person name="Moolhuijzen P."/>
            <person name="Goolsby J.A."/>
            <person name="Tidwell J."/>
            <person name="Bellgard S.E."/>
            <person name="Bellgard M.I."/>
        </authorList>
    </citation>
    <scope>NUCLEOTIDE SEQUENCE</scope>
    <source>
        <tissue evidence="1">Shoot tissue taken approximately 20 cm above the soil surface</tissue>
    </source>
</reference>
<evidence type="ECO:0000313" key="1">
    <source>
        <dbReference type="EMBL" id="JAE10242.1"/>
    </source>
</evidence>
<organism evidence="1">
    <name type="scientific">Arundo donax</name>
    <name type="common">Giant reed</name>
    <name type="synonym">Donax arundinaceus</name>
    <dbReference type="NCBI Taxonomy" id="35708"/>
    <lineage>
        <taxon>Eukaryota</taxon>
        <taxon>Viridiplantae</taxon>
        <taxon>Streptophyta</taxon>
        <taxon>Embryophyta</taxon>
        <taxon>Tracheophyta</taxon>
        <taxon>Spermatophyta</taxon>
        <taxon>Magnoliopsida</taxon>
        <taxon>Liliopsida</taxon>
        <taxon>Poales</taxon>
        <taxon>Poaceae</taxon>
        <taxon>PACMAD clade</taxon>
        <taxon>Arundinoideae</taxon>
        <taxon>Arundineae</taxon>
        <taxon>Arundo</taxon>
    </lineage>
</organism>
<reference evidence="1" key="1">
    <citation type="submission" date="2014-09" db="EMBL/GenBank/DDBJ databases">
        <authorList>
            <person name="Magalhaes I.L.F."/>
            <person name="Oliveira U."/>
            <person name="Santos F.R."/>
            <person name="Vidigal T.H.D.A."/>
            <person name="Brescovit A.D."/>
            <person name="Santos A.J."/>
        </authorList>
    </citation>
    <scope>NUCLEOTIDE SEQUENCE</scope>
    <source>
        <tissue evidence="1">Shoot tissue taken approximately 20 cm above the soil surface</tissue>
    </source>
</reference>
<dbReference type="AlphaFoldDB" id="A0A0A9FD13"/>
<sequence length="39" mass="4406">MFLKSESLNLQCIQATSDVFSVKYCNDSDGKLYKSLDVD</sequence>
<accession>A0A0A9FD13</accession>
<dbReference type="EMBL" id="GBRH01187654">
    <property type="protein sequence ID" value="JAE10242.1"/>
    <property type="molecule type" value="Transcribed_RNA"/>
</dbReference>
<name>A0A0A9FD13_ARUDO</name>